<evidence type="ECO:0000256" key="2">
    <source>
        <dbReference type="ARBA" id="ARBA00023125"/>
    </source>
</evidence>
<comment type="caution">
    <text evidence="5">The sequence shown here is derived from an EMBL/GenBank/DDBJ whole genome shotgun (WGS) entry which is preliminary data.</text>
</comment>
<dbReference type="Gene3D" id="3.40.190.10">
    <property type="entry name" value="Periplasmic binding protein-like II"/>
    <property type="match status" value="2"/>
</dbReference>
<keyword evidence="3" id="KW-0804">Transcription</keyword>
<keyword evidence="1" id="KW-0805">Transcription regulation</keyword>
<proteinExistence type="predicted"/>
<evidence type="ECO:0000313" key="5">
    <source>
        <dbReference type="EMBL" id="CAG9185676.1"/>
    </source>
</evidence>
<dbReference type="EMBL" id="CAJZAG010000015">
    <property type="protein sequence ID" value="CAG9185676.1"/>
    <property type="molecule type" value="Genomic_DNA"/>
</dbReference>
<dbReference type="PANTHER" id="PTHR30579:SF7">
    <property type="entry name" value="HTH-TYPE TRANSCRIPTIONAL REGULATOR LRHA-RELATED"/>
    <property type="match status" value="1"/>
</dbReference>
<keyword evidence="6" id="KW-1185">Reference proteome</keyword>
<dbReference type="PANTHER" id="PTHR30579">
    <property type="entry name" value="TRANSCRIPTIONAL REGULATOR"/>
    <property type="match status" value="1"/>
</dbReference>
<dbReference type="SUPFAM" id="SSF53850">
    <property type="entry name" value="Periplasmic binding protein-like II"/>
    <property type="match status" value="1"/>
</dbReference>
<dbReference type="InterPro" id="IPR050176">
    <property type="entry name" value="LTTR"/>
</dbReference>
<sequence>MRVFERTSRALSLTVEGERLLAAGRQLLAHYDVFLQSVRTPTPATTLRLGISENLVQMQLPRLLSRFTQRYPDVRMELITSASQALFEDYEAGQLDVVIAKTRKGQALQGGRVIWREPLVWIAGGDFRNDHRKPARLVMMRPPCGYREVMTQTLNSARREWVTAVTASSLAGVQAAVLGGLGVTALGKSFVQPGMRLLPPSEHWPALPATEVSVAAQVPGMQQMIEPLIALLTEVLLESGGAPPASGSPEPSLD</sequence>
<evidence type="ECO:0000256" key="1">
    <source>
        <dbReference type="ARBA" id="ARBA00023015"/>
    </source>
</evidence>
<organism evidence="5 6">
    <name type="scientific">Cupriavidus pampae</name>
    <dbReference type="NCBI Taxonomy" id="659251"/>
    <lineage>
        <taxon>Bacteria</taxon>
        <taxon>Pseudomonadati</taxon>
        <taxon>Pseudomonadota</taxon>
        <taxon>Betaproteobacteria</taxon>
        <taxon>Burkholderiales</taxon>
        <taxon>Burkholderiaceae</taxon>
        <taxon>Cupriavidus</taxon>
    </lineage>
</organism>
<gene>
    <name evidence="5" type="ORF">LMG32289_06047</name>
</gene>
<feature type="domain" description="LysR substrate-binding" evidence="4">
    <location>
        <begin position="43"/>
        <end position="234"/>
    </location>
</feature>
<evidence type="ECO:0000313" key="6">
    <source>
        <dbReference type="Proteomes" id="UP000706525"/>
    </source>
</evidence>
<reference evidence="5 6" key="1">
    <citation type="submission" date="2021-08" db="EMBL/GenBank/DDBJ databases">
        <authorList>
            <person name="Peeters C."/>
        </authorList>
    </citation>
    <scope>NUCLEOTIDE SEQUENCE [LARGE SCALE GENOMIC DNA]</scope>
    <source>
        <strain evidence="5 6">LMG 32289</strain>
    </source>
</reference>
<dbReference type="Pfam" id="PF03466">
    <property type="entry name" value="LysR_substrate"/>
    <property type="match status" value="1"/>
</dbReference>
<keyword evidence="2" id="KW-0238">DNA-binding</keyword>
<accession>A0ABM8XYX9</accession>
<protein>
    <recommendedName>
        <fullName evidence="4">LysR substrate-binding domain-containing protein</fullName>
    </recommendedName>
</protein>
<evidence type="ECO:0000256" key="3">
    <source>
        <dbReference type="ARBA" id="ARBA00023163"/>
    </source>
</evidence>
<evidence type="ECO:0000259" key="4">
    <source>
        <dbReference type="Pfam" id="PF03466"/>
    </source>
</evidence>
<dbReference type="InterPro" id="IPR005119">
    <property type="entry name" value="LysR_subst-bd"/>
</dbReference>
<name>A0ABM8XYX9_9BURK</name>
<dbReference type="Proteomes" id="UP000706525">
    <property type="component" value="Unassembled WGS sequence"/>
</dbReference>